<evidence type="ECO:0000256" key="8">
    <source>
        <dbReference type="ARBA" id="ARBA00023306"/>
    </source>
</evidence>
<feature type="domain" description="Mur ligase N-terminal catalytic" evidence="12">
    <location>
        <begin position="34"/>
        <end position="77"/>
    </location>
</feature>
<sequence length="494" mass="50313">MRVTTTGDLAELVSAHGTPCRLQGSAAVPVGPQVVIDTHQVTPGALFVGLPGEHVDGADLAPQAAGAGAAAALVGHDVTAGLPRLIVEDAGRGLSALATGVVATELARGLITFAITGSSGKTSTKDLLAQVLEATGPTVSPAGNHNNEIGVPLSACGVDATTRYLVSEMGSRGKGDVATLCRIVPPRISTVLNVGTAHLGEFGSQDAIAEAKGEIVEALPADGWAVLNADDPRVAAMAPRTNAHIARWTTTGAARASDAELFVSADHITTDALQRGSFQLRVTRGGATSTHPVRLRLIGAHQVLNATAAATMALAAGLDPAAVAASLSTATTRSPLRMELHELRGGIALINDSYNANPDSMAAALHAVAAMGAARHDEYPRARTIAILGEMGELGTQSARLHARVARLAADLGIDIVIALGDHAGTMAQAAREGGAQARAARKEEVADSLELVPGDIVLVKASRSMALEDITAQLLSLDAATTHHAAGKEELPR</sequence>
<comment type="subcellular location">
    <subcellularLocation>
        <location evidence="10 11">Cytoplasm</location>
    </subcellularLocation>
</comment>
<dbReference type="GO" id="GO:0005524">
    <property type="term" value="F:ATP binding"/>
    <property type="evidence" value="ECO:0007669"/>
    <property type="project" value="UniProtKB-UniRule"/>
</dbReference>
<reference evidence="16 17" key="2">
    <citation type="submission" date="2016-09" db="EMBL/GenBank/DDBJ databases">
        <authorList>
            <person name="Laine KS P."/>
        </authorList>
    </citation>
    <scope>NUCLEOTIDE SEQUENCE [LARGE SCALE GENOMIC DNA]</scope>
    <source>
        <strain evidence="16">PFRJS-23</strain>
    </source>
</reference>
<evidence type="ECO:0000256" key="7">
    <source>
        <dbReference type="ARBA" id="ARBA00022984"/>
    </source>
</evidence>
<dbReference type="PANTHER" id="PTHR43024">
    <property type="entry name" value="UDP-N-ACETYLMURAMOYL-TRIPEPTIDE--D-ALANYL-D-ALANINE LIGASE"/>
    <property type="match status" value="1"/>
</dbReference>
<evidence type="ECO:0000256" key="3">
    <source>
        <dbReference type="ARBA" id="ARBA00022618"/>
    </source>
</evidence>
<dbReference type="InterPro" id="IPR013221">
    <property type="entry name" value="Mur_ligase_cen"/>
</dbReference>
<keyword evidence="3 10" id="KW-0132">Cell division</keyword>
<comment type="function">
    <text evidence="10 11">Involved in cell wall formation. Catalyzes the final step in the synthesis of UDP-N-acetylmuramoyl-pentapeptide, the precursor of murein.</text>
</comment>
<feature type="domain" description="Mur ligase C-terminal" evidence="13">
    <location>
        <begin position="337"/>
        <end position="464"/>
    </location>
</feature>
<dbReference type="Pfam" id="PF01225">
    <property type="entry name" value="Mur_ligase"/>
    <property type="match status" value="1"/>
</dbReference>
<keyword evidence="9 10" id="KW-0961">Cell wall biogenesis/degradation</keyword>
<keyword evidence="7 10" id="KW-0573">Peptidoglycan synthesis</keyword>
<dbReference type="SUPFAM" id="SSF53244">
    <property type="entry name" value="MurD-like peptide ligases, peptide-binding domain"/>
    <property type="match status" value="1"/>
</dbReference>
<dbReference type="GO" id="GO:0005737">
    <property type="term" value="C:cytoplasm"/>
    <property type="evidence" value="ECO:0007669"/>
    <property type="project" value="UniProtKB-SubCell"/>
</dbReference>
<dbReference type="EMBL" id="LT576035">
    <property type="protein sequence ID" value="SBN38337.1"/>
    <property type="molecule type" value="Genomic_DNA"/>
</dbReference>
<dbReference type="Gene3D" id="3.90.190.20">
    <property type="entry name" value="Mur ligase, C-terminal domain"/>
    <property type="match status" value="1"/>
</dbReference>
<dbReference type="SUPFAM" id="SSF53623">
    <property type="entry name" value="MurD-like peptide ligases, catalytic domain"/>
    <property type="match status" value="1"/>
</dbReference>
<dbReference type="GO" id="GO:0009252">
    <property type="term" value="P:peptidoglycan biosynthetic process"/>
    <property type="evidence" value="ECO:0007669"/>
    <property type="project" value="UniProtKB-UniRule"/>
</dbReference>
<evidence type="ECO:0000256" key="5">
    <source>
        <dbReference type="ARBA" id="ARBA00022840"/>
    </source>
</evidence>
<dbReference type="EMBL" id="LT618793">
    <property type="protein sequence ID" value="SCQ76856.1"/>
    <property type="molecule type" value="Genomic_DNA"/>
</dbReference>
<dbReference type="InterPro" id="IPR036615">
    <property type="entry name" value="Mur_ligase_C_dom_sf"/>
</dbReference>
<keyword evidence="5 10" id="KW-0067">ATP-binding</keyword>
<dbReference type="Gene3D" id="3.40.1190.10">
    <property type="entry name" value="Mur-like, catalytic domain"/>
    <property type="match status" value="1"/>
</dbReference>
<evidence type="ECO:0000256" key="4">
    <source>
        <dbReference type="ARBA" id="ARBA00022741"/>
    </source>
</evidence>
<evidence type="ECO:0000256" key="2">
    <source>
        <dbReference type="ARBA" id="ARBA00022598"/>
    </source>
</evidence>
<feature type="domain" description="Mur ligase central" evidence="14">
    <location>
        <begin position="115"/>
        <end position="312"/>
    </location>
</feature>
<keyword evidence="1 10" id="KW-0963">Cytoplasm</keyword>
<comment type="similarity">
    <text evidence="10">Belongs to the MurCDEF family. MurF subfamily.</text>
</comment>
<evidence type="ECO:0000256" key="11">
    <source>
        <dbReference type="RuleBase" id="RU004136"/>
    </source>
</evidence>
<dbReference type="SUPFAM" id="SSF63418">
    <property type="entry name" value="MurE/MurF N-terminal domain"/>
    <property type="match status" value="1"/>
</dbReference>
<comment type="catalytic activity">
    <reaction evidence="10 11">
        <text>D-alanyl-D-alanine + UDP-N-acetyl-alpha-D-muramoyl-L-alanyl-gamma-D-glutamyl-meso-2,6-diaminopimelate + ATP = UDP-N-acetyl-alpha-D-muramoyl-L-alanyl-gamma-D-glutamyl-meso-2,6-diaminopimeloyl-D-alanyl-D-alanine + ADP + phosphate + H(+)</text>
        <dbReference type="Rhea" id="RHEA:28374"/>
        <dbReference type="ChEBI" id="CHEBI:15378"/>
        <dbReference type="ChEBI" id="CHEBI:30616"/>
        <dbReference type="ChEBI" id="CHEBI:43474"/>
        <dbReference type="ChEBI" id="CHEBI:57822"/>
        <dbReference type="ChEBI" id="CHEBI:61386"/>
        <dbReference type="ChEBI" id="CHEBI:83905"/>
        <dbReference type="ChEBI" id="CHEBI:456216"/>
        <dbReference type="EC" id="6.3.2.10"/>
    </reaction>
</comment>
<dbReference type="HAMAP" id="MF_02019">
    <property type="entry name" value="MurF"/>
    <property type="match status" value="1"/>
</dbReference>
<dbReference type="GO" id="GO:0047480">
    <property type="term" value="F:UDP-N-acetylmuramoyl-tripeptide-D-alanyl-D-alanine ligase activity"/>
    <property type="evidence" value="ECO:0007669"/>
    <property type="project" value="UniProtKB-UniRule"/>
</dbReference>
<dbReference type="UniPathway" id="UPA00219"/>
<reference evidence="15" key="1">
    <citation type="submission" date="2016-05" db="EMBL/GenBank/DDBJ databases">
        <authorList>
            <person name="Lavstsen T."/>
            <person name="Jespersen J.S."/>
        </authorList>
    </citation>
    <scope>NUCLEOTIDE SEQUENCE</scope>
    <source>
        <strain evidence="15">PFRJS10</strain>
    </source>
</reference>
<protein>
    <recommendedName>
        <fullName evidence="10 11">UDP-N-acetylmuramoyl-tripeptide--D-alanyl-D-alanine ligase</fullName>
        <ecNumber evidence="10 11">6.3.2.10</ecNumber>
    </recommendedName>
    <alternativeName>
        <fullName evidence="10">D-alanyl-D-alanine-adding enzyme</fullName>
    </alternativeName>
</protein>
<evidence type="ECO:0000313" key="17">
    <source>
        <dbReference type="Proteomes" id="UP000250080"/>
    </source>
</evidence>
<dbReference type="PANTHER" id="PTHR43024:SF1">
    <property type="entry name" value="UDP-N-ACETYLMURAMOYL-TRIPEPTIDE--D-ALANYL-D-ALANINE LIGASE"/>
    <property type="match status" value="1"/>
</dbReference>
<keyword evidence="8 10" id="KW-0131">Cell cycle</keyword>
<accession>A0A2C7ZCP7</accession>
<dbReference type="EC" id="6.3.2.10" evidence="10 11"/>
<evidence type="ECO:0000259" key="12">
    <source>
        <dbReference type="Pfam" id="PF01225"/>
    </source>
</evidence>
<evidence type="ECO:0000256" key="9">
    <source>
        <dbReference type="ARBA" id="ARBA00023316"/>
    </source>
</evidence>
<dbReference type="GO" id="GO:0051301">
    <property type="term" value="P:cell division"/>
    <property type="evidence" value="ECO:0007669"/>
    <property type="project" value="UniProtKB-KW"/>
</dbReference>
<dbReference type="Gene3D" id="3.40.1390.10">
    <property type="entry name" value="MurE/MurF, N-terminal domain"/>
    <property type="match status" value="1"/>
</dbReference>
<dbReference type="InterPro" id="IPR004101">
    <property type="entry name" value="Mur_ligase_C"/>
</dbReference>
<gene>
    <name evidence="10" type="primary">murF</name>
    <name evidence="15" type="ORF">PFR_JS10_694</name>
    <name evidence="16" type="ORF">PFR_JS23_712</name>
</gene>
<dbReference type="GO" id="GO:0008360">
    <property type="term" value="P:regulation of cell shape"/>
    <property type="evidence" value="ECO:0007669"/>
    <property type="project" value="UniProtKB-KW"/>
</dbReference>
<dbReference type="InterPro" id="IPR036565">
    <property type="entry name" value="Mur-like_cat_sf"/>
</dbReference>
<dbReference type="InterPro" id="IPR000713">
    <property type="entry name" value="Mur_ligase_N"/>
</dbReference>
<evidence type="ECO:0000259" key="13">
    <source>
        <dbReference type="Pfam" id="PF02875"/>
    </source>
</evidence>
<dbReference type="GeneID" id="61221814"/>
<evidence type="ECO:0000313" key="16">
    <source>
        <dbReference type="EMBL" id="SCQ76856.1"/>
    </source>
</evidence>
<keyword evidence="2 10" id="KW-0436">Ligase</keyword>
<dbReference type="NCBIfam" id="TIGR01143">
    <property type="entry name" value="murF"/>
    <property type="match status" value="1"/>
</dbReference>
<evidence type="ECO:0000256" key="1">
    <source>
        <dbReference type="ARBA" id="ARBA00022490"/>
    </source>
</evidence>
<organism evidence="16 17">
    <name type="scientific">Propionibacterium freudenreichii</name>
    <dbReference type="NCBI Taxonomy" id="1744"/>
    <lineage>
        <taxon>Bacteria</taxon>
        <taxon>Bacillati</taxon>
        <taxon>Actinomycetota</taxon>
        <taxon>Actinomycetes</taxon>
        <taxon>Propionibacteriales</taxon>
        <taxon>Propionibacteriaceae</taxon>
        <taxon>Propionibacterium</taxon>
    </lineage>
</organism>
<feature type="binding site" evidence="10">
    <location>
        <begin position="117"/>
        <end position="123"/>
    </location>
    <ligand>
        <name>ATP</name>
        <dbReference type="ChEBI" id="CHEBI:30616"/>
    </ligand>
</feature>
<proteinExistence type="inferred from homology"/>
<keyword evidence="4 10" id="KW-0547">Nucleotide-binding</keyword>
<dbReference type="GO" id="GO:0071555">
    <property type="term" value="P:cell wall organization"/>
    <property type="evidence" value="ECO:0007669"/>
    <property type="project" value="UniProtKB-KW"/>
</dbReference>
<keyword evidence="6 10" id="KW-0133">Cell shape</keyword>
<evidence type="ECO:0000256" key="6">
    <source>
        <dbReference type="ARBA" id="ARBA00022960"/>
    </source>
</evidence>
<comment type="pathway">
    <text evidence="10 11">Cell wall biogenesis; peptidoglycan biosynthesis.</text>
</comment>
<dbReference type="InterPro" id="IPR051046">
    <property type="entry name" value="MurCDEF_CellWall_CoF430Synth"/>
</dbReference>
<dbReference type="RefSeq" id="WP_230579917.1">
    <property type="nucleotide sequence ID" value="NZ_CCYN01000014.1"/>
</dbReference>
<dbReference type="Pfam" id="PF02875">
    <property type="entry name" value="Mur_ligase_C"/>
    <property type="match status" value="1"/>
</dbReference>
<dbReference type="AlphaFoldDB" id="A0A2C7ZCP7"/>
<dbReference type="InterPro" id="IPR005863">
    <property type="entry name" value="UDP-N-AcMur_synth"/>
</dbReference>
<dbReference type="Proteomes" id="UP000250080">
    <property type="component" value="Chromosome I"/>
</dbReference>
<name>A0A2C7ZCP7_9ACTN</name>
<evidence type="ECO:0000313" key="15">
    <source>
        <dbReference type="EMBL" id="SBN38337.1"/>
    </source>
</evidence>
<evidence type="ECO:0000259" key="14">
    <source>
        <dbReference type="Pfam" id="PF08245"/>
    </source>
</evidence>
<dbReference type="Pfam" id="PF08245">
    <property type="entry name" value="Mur_ligase_M"/>
    <property type="match status" value="1"/>
</dbReference>
<dbReference type="InterPro" id="IPR035911">
    <property type="entry name" value="MurE/MurF_N"/>
</dbReference>
<evidence type="ECO:0000256" key="10">
    <source>
        <dbReference type="HAMAP-Rule" id="MF_02019"/>
    </source>
</evidence>